<feature type="region of interest" description="Disordered" evidence="24">
    <location>
        <begin position="918"/>
        <end position="976"/>
    </location>
</feature>
<evidence type="ECO:0000256" key="21">
    <source>
        <dbReference type="ARBA" id="ARBA00065628"/>
    </source>
</evidence>
<dbReference type="InterPro" id="IPR012588">
    <property type="entry name" value="Exosome-assoc_fac_Rrp6_N"/>
</dbReference>
<dbReference type="InterPro" id="IPR045092">
    <property type="entry name" value="Rrp6-like"/>
</dbReference>
<keyword evidence="10" id="KW-0479">Metal-binding</keyword>
<evidence type="ECO:0000256" key="4">
    <source>
        <dbReference type="ARBA" id="ARBA00004642"/>
    </source>
</evidence>
<dbReference type="SMART" id="SM00474">
    <property type="entry name" value="35EXOc"/>
    <property type="match status" value="1"/>
</dbReference>
<dbReference type="InterPro" id="IPR002121">
    <property type="entry name" value="HRDC_dom"/>
</dbReference>
<dbReference type="InterPro" id="IPR002562">
    <property type="entry name" value="3'-5'_exonuclease_dom"/>
</dbReference>
<dbReference type="Gene3D" id="1.10.150.80">
    <property type="entry name" value="HRDC domain"/>
    <property type="match status" value="1"/>
</dbReference>
<comment type="similarity">
    <text evidence="20">Belongs to the exosome component 10/RRP6 family.</text>
</comment>
<evidence type="ECO:0000256" key="7">
    <source>
        <dbReference type="ARBA" id="ARBA00022552"/>
    </source>
</evidence>
<dbReference type="GO" id="GO:0071044">
    <property type="term" value="P:histone mRNA catabolic process"/>
    <property type="evidence" value="ECO:0000318"/>
    <property type="project" value="GO_Central"/>
</dbReference>
<feature type="compositionally biased region" description="Basic residues" evidence="24">
    <location>
        <begin position="937"/>
        <end position="947"/>
    </location>
</feature>
<evidence type="ECO:0000256" key="10">
    <source>
        <dbReference type="ARBA" id="ARBA00022723"/>
    </source>
</evidence>
<dbReference type="PROSITE" id="PS50967">
    <property type="entry name" value="HRDC"/>
    <property type="match status" value="1"/>
</dbReference>
<dbReference type="InterPro" id="IPR010997">
    <property type="entry name" value="HRDC-like_sf"/>
</dbReference>
<dbReference type="GO" id="GO:0003727">
    <property type="term" value="F:single-stranded RNA binding"/>
    <property type="evidence" value="ECO:0000318"/>
    <property type="project" value="GO_Central"/>
</dbReference>
<evidence type="ECO:0000256" key="11">
    <source>
        <dbReference type="ARBA" id="ARBA00022763"/>
    </source>
</evidence>
<comment type="subcellular location">
    <subcellularLocation>
        <location evidence="2">Cytoplasm</location>
    </subcellularLocation>
    <subcellularLocation>
        <location evidence="3">Nucleus</location>
        <location evidence="3">Nucleolus</location>
    </subcellularLocation>
    <subcellularLocation>
        <location evidence="4">Nucleus</location>
        <location evidence="4">Nucleoplasm</location>
    </subcellularLocation>
</comment>
<dbReference type="Pfam" id="PF01612">
    <property type="entry name" value="DNA_pol_A_exo1"/>
    <property type="match status" value="1"/>
</dbReference>
<keyword evidence="11" id="KW-0227">DNA damage</keyword>
<dbReference type="GO" id="GO:0005730">
    <property type="term" value="C:nucleolus"/>
    <property type="evidence" value="ECO:0000318"/>
    <property type="project" value="GO_Central"/>
</dbReference>
<comment type="subunit">
    <text evidence="21">Component of the RNA exosome complex. The catalytically inactive RNA exosome core complex (Exo-9) associates with the catalytic subunit EXOSC10/RRP6 (via its N-terminus). Exo-9 may associate with DIS3 to form the nucleolar exosome complex, or DIS3L to form the cytoplasmic exosome complex. The RNA exosome complex interacts with cofactors C1D/RRP47, MPHOSPH6/MPP6 and MTREX/MTR4. Interacts with MTREX; the interaction with MTREX mediates the association of MTREX with nuclear RNA exosomes. Part of the small subunit (SSU) processome, composed of more than 70 proteins and the RNA chaperone small nucleolar RNA (snoRNA) U3. Interacts with ALYREF/THOC4. Interacts with DHX36; this interaction occurs in a RNase-insensitive manner. Interacts with NRDE2. Interacts (via C-terminus) with USP36 (via C-terminus); the interaction is facilitated by the association with RNA and promotes sumoylation of EXOSC10.</text>
</comment>
<reference evidence="26" key="2">
    <citation type="submission" date="2022-06" db="UniProtKB">
        <authorList>
            <consortium name="EnsemblMetazoa"/>
        </authorList>
    </citation>
    <scope>IDENTIFICATION</scope>
    <source>
        <strain evidence="26">PS312</strain>
    </source>
</reference>
<evidence type="ECO:0000256" key="14">
    <source>
        <dbReference type="ARBA" id="ARBA00022839"/>
    </source>
</evidence>
<keyword evidence="19" id="KW-0539">Nucleus</keyword>
<dbReference type="GO" id="GO:0071040">
    <property type="term" value="P:nuclear polyadenylation-dependent antisense transcript catabolic process"/>
    <property type="evidence" value="ECO:0000318"/>
    <property type="project" value="GO_Central"/>
</dbReference>
<evidence type="ECO:0000256" key="19">
    <source>
        <dbReference type="ARBA" id="ARBA00023242"/>
    </source>
</evidence>
<keyword evidence="7" id="KW-0698">rRNA processing</keyword>
<dbReference type="SUPFAM" id="SSF53098">
    <property type="entry name" value="Ribonuclease H-like"/>
    <property type="match status" value="1"/>
</dbReference>
<comment type="cofactor">
    <cofactor evidence="1">
        <name>Mg(2+)</name>
        <dbReference type="ChEBI" id="CHEBI:18420"/>
    </cofactor>
</comment>
<evidence type="ECO:0000256" key="17">
    <source>
        <dbReference type="ARBA" id="ARBA00022884"/>
    </source>
</evidence>
<evidence type="ECO:0000256" key="6">
    <source>
        <dbReference type="ARBA" id="ARBA00022499"/>
    </source>
</evidence>
<dbReference type="EnsemblMetazoa" id="PPA21042.1">
    <property type="protein sequence ID" value="PPA21042.1"/>
    <property type="gene ID" value="WBGene00110596"/>
</dbReference>
<keyword evidence="23" id="KW-0175">Coiled coil</keyword>
<accession>A0A2A6B8G1</accession>
<dbReference type="Pfam" id="PF01138">
    <property type="entry name" value="RNase_PH"/>
    <property type="match status" value="1"/>
</dbReference>
<dbReference type="GO" id="GO:0046872">
    <property type="term" value="F:metal ion binding"/>
    <property type="evidence" value="ECO:0007669"/>
    <property type="project" value="UniProtKB-KW"/>
</dbReference>
<evidence type="ECO:0000256" key="24">
    <source>
        <dbReference type="SAM" id="MobiDB-lite"/>
    </source>
</evidence>
<evidence type="ECO:0000256" key="15">
    <source>
        <dbReference type="ARBA" id="ARBA00022842"/>
    </source>
</evidence>
<dbReference type="Gene3D" id="3.30.230.70">
    <property type="entry name" value="GHMP Kinase, N-terminal domain"/>
    <property type="match status" value="1"/>
</dbReference>
<evidence type="ECO:0000256" key="5">
    <source>
        <dbReference type="ARBA" id="ARBA00022490"/>
    </source>
</evidence>
<keyword evidence="16" id="KW-0832">Ubl conjugation</keyword>
<dbReference type="GO" id="GO:0071038">
    <property type="term" value="P:TRAMP-dependent tRNA surveillance pathway"/>
    <property type="evidence" value="ECO:0000318"/>
    <property type="project" value="GO_Central"/>
</dbReference>
<keyword evidence="8" id="KW-0597">Phosphoprotein</keyword>
<evidence type="ECO:0000259" key="25">
    <source>
        <dbReference type="PROSITE" id="PS50967"/>
    </source>
</evidence>
<evidence type="ECO:0000313" key="26">
    <source>
        <dbReference type="EnsemblMetazoa" id="PPA21042.1"/>
    </source>
</evidence>
<keyword evidence="18" id="KW-0234">DNA repair</keyword>
<dbReference type="FunFam" id="1.10.150.80:FF:000001">
    <property type="entry name" value="Putative exosome component 10"/>
    <property type="match status" value="1"/>
</dbReference>
<dbReference type="Pfam" id="PF00570">
    <property type="entry name" value="HRDC"/>
    <property type="match status" value="1"/>
</dbReference>
<evidence type="ECO:0000256" key="18">
    <source>
        <dbReference type="ARBA" id="ARBA00023204"/>
    </source>
</evidence>
<dbReference type="GO" id="GO:0071036">
    <property type="term" value="P:nuclear polyadenylation-dependent snoRNA catabolic process"/>
    <property type="evidence" value="ECO:0000318"/>
    <property type="project" value="GO_Central"/>
</dbReference>
<dbReference type="Gene3D" id="3.30.420.10">
    <property type="entry name" value="Ribonuclease H-like superfamily/Ribonuclease H"/>
    <property type="match status" value="1"/>
</dbReference>
<dbReference type="GO" id="GO:0019219">
    <property type="term" value="P:regulation of nucleobase-containing compound metabolic process"/>
    <property type="evidence" value="ECO:0007669"/>
    <property type="project" value="UniProtKB-ARBA"/>
</dbReference>
<keyword evidence="9" id="KW-0540">Nuclease</keyword>
<keyword evidence="5" id="KW-0963">Cytoplasm</keyword>
<dbReference type="GO" id="GO:0000166">
    <property type="term" value="F:nucleotide binding"/>
    <property type="evidence" value="ECO:0007669"/>
    <property type="project" value="InterPro"/>
</dbReference>
<gene>
    <name evidence="26" type="primary">WBGene00110596</name>
</gene>
<dbReference type="InterPro" id="IPR027408">
    <property type="entry name" value="PNPase/RNase_PH_dom_sf"/>
</dbReference>
<evidence type="ECO:0000256" key="1">
    <source>
        <dbReference type="ARBA" id="ARBA00001946"/>
    </source>
</evidence>
<dbReference type="FunFam" id="3.30.420.10:FF:000022">
    <property type="entry name" value="Exosome component 10"/>
    <property type="match status" value="1"/>
</dbReference>
<dbReference type="GO" id="GO:0005737">
    <property type="term" value="C:cytoplasm"/>
    <property type="evidence" value="ECO:0007669"/>
    <property type="project" value="UniProtKB-SubCell"/>
</dbReference>
<reference evidence="27" key="1">
    <citation type="journal article" date="2008" name="Nat. Genet.">
        <title>The Pristionchus pacificus genome provides a unique perspective on nematode lifestyle and parasitism.</title>
        <authorList>
            <person name="Dieterich C."/>
            <person name="Clifton S.W."/>
            <person name="Schuster L.N."/>
            <person name="Chinwalla A."/>
            <person name="Delehaunty K."/>
            <person name="Dinkelacker I."/>
            <person name="Fulton L."/>
            <person name="Fulton R."/>
            <person name="Godfrey J."/>
            <person name="Minx P."/>
            <person name="Mitreva M."/>
            <person name="Roeseler W."/>
            <person name="Tian H."/>
            <person name="Witte H."/>
            <person name="Yang S.P."/>
            <person name="Wilson R.K."/>
            <person name="Sommer R.J."/>
        </authorList>
    </citation>
    <scope>NUCLEOTIDE SEQUENCE [LARGE SCALE GENOMIC DNA]</scope>
    <source>
        <strain evidence="27">PS312</strain>
    </source>
</reference>
<dbReference type="GO" id="GO:0071039">
    <property type="term" value="P:nuclear polyadenylation-dependent CUT catabolic process"/>
    <property type="evidence" value="ECO:0000318"/>
    <property type="project" value="GO_Central"/>
</dbReference>
<evidence type="ECO:0000256" key="2">
    <source>
        <dbReference type="ARBA" id="ARBA00004496"/>
    </source>
</evidence>
<feature type="coiled-coil region" evidence="23">
    <location>
        <begin position="738"/>
        <end position="765"/>
    </location>
</feature>
<dbReference type="GO" id="GO:0005654">
    <property type="term" value="C:nucleoplasm"/>
    <property type="evidence" value="ECO:0007669"/>
    <property type="project" value="UniProtKB-SubCell"/>
</dbReference>
<evidence type="ECO:0000256" key="9">
    <source>
        <dbReference type="ARBA" id="ARBA00022722"/>
    </source>
</evidence>
<feature type="region of interest" description="Disordered" evidence="24">
    <location>
        <begin position="846"/>
        <end position="893"/>
    </location>
</feature>
<evidence type="ECO:0000256" key="16">
    <source>
        <dbReference type="ARBA" id="ARBA00022843"/>
    </source>
</evidence>
<evidence type="ECO:0000256" key="8">
    <source>
        <dbReference type="ARBA" id="ARBA00022553"/>
    </source>
</evidence>
<dbReference type="InterPro" id="IPR036397">
    <property type="entry name" value="RNaseH_sf"/>
</dbReference>
<dbReference type="InterPro" id="IPR020568">
    <property type="entry name" value="Ribosomal_Su5_D2-typ_SF"/>
</dbReference>
<dbReference type="GO" id="GO:0000175">
    <property type="term" value="F:3'-5'-RNA exonuclease activity"/>
    <property type="evidence" value="ECO:0000318"/>
    <property type="project" value="GO_Central"/>
</dbReference>
<evidence type="ECO:0000256" key="23">
    <source>
        <dbReference type="SAM" id="Coils"/>
    </source>
</evidence>
<dbReference type="GO" id="GO:0071035">
    <property type="term" value="P:nuclear polyadenylation-dependent rRNA catabolic process"/>
    <property type="evidence" value="ECO:0000318"/>
    <property type="project" value="GO_Central"/>
</dbReference>
<dbReference type="GO" id="GO:0000467">
    <property type="term" value="P:exonucleolytic trimming to generate mature 3'-end of 5.8S rRNA from tricistronic rRNA transcript (SSU-rRNA, 5.8S rRNA, LSU-rRNA)"/>
    <property type="evidence" value="ECO:0000318"/>
    <property type="project" value="GO_Central"/>
</dbReference>
<dbReference type="GO" id="GO:0006281">
    <property type="term" value="P:DNA repair"/>
    <property type="evidence" value="ECO:0007669"/>
    <property type="project" value="UniProtKB-KW"/>
</dbReference>
<dbReference type="PANTHER" id="PTHR12124">
    <property type="entry name" value="POLYMYOSITIS/SCLERODERMA AUTOANTIGEN-RELATED"/>
    <property type="match status" value="1"/>
</dbReference>
<dbReference type="AlphaFoldDB" id="A0A2A6B8G1"/>
<evidence type="ECO:0000256" key="22">
    <source>
        <dbReference type="ARBA" id="ARBA00070703"/>
    </source>
</evidence>
<feature type="compositionally biased region" description="Basic and acidic residues" evidence="24">
    <location>
        <begin position="817"/>
        <end position="826"/>
    </location>
</feature>
<keyword evidence="14" id="KW-0269">Exonuclease</keyword>
<dbReference type="GO" id="GO:0071051">
    <property type="term" value="P:poly(A)-dependent snoRNA 3'-end processing"/>
    <property type="evidence" value="ECO:0000318"/>
    <property type="project" value="GO_Central"/>
</dbReference>
<keyword evidence="12" id="KW-0378">Hydrolase</keyword>
<feature type="compositionally biased region" description="Acidic residues" evidence="24">
    <location>
        <begin position="877"/>
        <end position="892"/>
    </location>
</feature>
<organism evidence="26 27">
    <name type="scientific">Pristionchus pacificus</name>
    <name type="common">Parasitic nematode worm</name>
    <dbReference type="NCBI Taxonomy" id="54126"/>
    <lineage>
        <taxon>Eukaryota</taxon>
        <taxon>Metazoa</taxon>
        <taxon>Ecdysozoa</taxon>
        <taxon>Nematoda</taxon>
        <taxon>Chromadorea</taxon>
        <taxon>Rhabditida</taxon>
        <taxon>Rhabditina</taxon>
        <taxon>Diplogasteromorpha</taxon>
        <taxon>Diplogasteroidea</taxon>
        <taxon>Neodiplogasteridae</taxon>
        <taxon>Pristionchus</taxon>
    </lineage>
</organism>
<dbReference type="InterPro" id="IPR044876">
    <property type="entry name" value="HRDC_dom_sf"/>
</dbReference>
<name>A0A2A6B8G1_PRIPA</name>
<evidence type="ECO:0000313" key="27">
    <source>
        <dbReference type="Proteomes" id="UP000005239"/>
    </source>
</evidence>
<dbReference type="PANTHER" id="PTHR12124:SF47">
    <property type="entry name" value="EXOSOME COMPONENT 10"/>
    <property type="match status" value="1"/>
</dbReference>
<feature type="region of interest" description="Disordered" evidence="24">
    <location>
        <begin position="801"/>
        <end position="826"/>
    </location>
</feature>
<evidence type="ECO:0000256" key="12">
    <source>
        <dbReference type="ARBA" id="ARBA00022801"/>
    </source>
</evidence>
<feature type="domain" description="HRDC" evidence="25">
    <location>
        <begin position="528"/>
        <end position="608"/>
    </location>
</feature>
<keyword evidence="17" id="KW-0694">RNA-binding</keyword>
<evidence type="ECO:0000256" key="13">
    <source>
        <dbReference type="ARBA" id="ARBA00022835"/>
    </source>
</evidence>
<proteinExistence type="inferred from homology"/>
<feature type="region of interest" description="Disordered" evidence="24">
    <location>
        <begin position="696"/>
        <end position="717"/>
    </location>
</feature>
<dbReference type="InterPro" id="IPR001247">
    <property type="entry name" value="ExoRNase_PH_dom1"/>
</dbReference>
<dbReference type="SUPFAM" id="SSF54211">
    <property type="entry name" value="Ribosomal protein S5 domain 2-like"/>
    <property type="match status" value="1"/>
</dbReference>
<keyword evidence="6" id="KW-1017">Isopeptide bond</keyword>
<accession>A0A8R1UFH1</accession>
<evidence type="ECO:0000256" key="3">
    <source>
        <dbReference type="ARBA" id="ARBA00004604"/>
    </source>
</evidence>
<dbReference type="InterPro" id="IPR012337">
    <property type="entry name" value="RNaseH-like_sf"/>
</dbReference>
<dbReference type="Proteomes" id="UP000005239">
    <property type="component" value="Unassembled WGS sequence"/>
</dbReference>
<evidence type="ECO:0000256" key="20">
    <source>
        <dbReference type="ARBA" id="ARBA00043957"/>
    </source>
</evidence>
<dbReference type="SUPFAM" id="SSF47819">
    <property type="entry name" value="HRDC-like"/>
    <property type="match status" value="1"/>
</dbReference>
<keyword evidence="27" id="KW-1185">Reference proteome</keyword>
<protein>
    <recommendedName>
        <fullName evidence="22">Exosome complex component 10</fullName>
    </recommendedName>
</protein>
<dbReference type="GO" id="GO:0000176">
    <property type="term" value="C:nuclear exosome (RNase complex)"/>
    <property type="evidence" value="ECO:0000318"/>
    <property type="project" value="GO_Central"/>
</dbReference>
<dbReference type="GO" id="GO:0071037">
    <property type="term" value="P:nuclear polyadenylation-dependent snRNA catabolic process"/>
    <property type="evidence" value="ECO:0000318"/>
    <property type="project" value="GO_Central"/>
</dbReference>
<keyword evidence="15" id="KW-0460">Magnesium</keyword>
<feature type="compositionally biased region" description="Basic and acidic residues" evidence="24">
    <location>
        <begin position="857"/>
        <end position="876"/>
    </location>
</feature>
<dbReference type="Pfam" id="PF08066">
    <property type="entry name" value="PMC2NT"/>
    <property type="match status" value="1"/>
</dbReference>
<sequence>MTTRDAAPPVGDPDGDCFVIDQDEETKRMARAAKDQELAKKVMSSAATLVRASNGLPKTADNYALLRSFGAFSELVEQQEKRVASLISRVLSSAGSRVRLPRVDRNADFEHFYDRVIEANDGIVERAGIVLDELERSRRGVQVKVPKAVIDAESTRRTLSGGGTRPAVAGLGTRLSMGGDTVSGSGELHTAKQRDQARIARVSATIVKPQKAFGFGASIDNSSSKYLPIMKQKHHAMERRKVEGLVVRDEDGAERANASAAFASDEAVEAHPYAYELDHDECPEEQLKSVEPQKYGTMESTPLTVVDTLDGLKKLVETLNKEKEFAIDLEAHSHRSFSGIVCLMQISTRSEDFIVDPFPLWSHMHLLNEPFSDPNILKVFHGADSDVIWLQRDFNIFVRNIFDTFRAMKRDQGWTKFNLAALVERFCDGHQLQKEYQLADWRIRPKFPSIDMPPLPADYVSYARGDTHFLLYCKDMLRERLLESGNEQANLMRAVYTDGVELSRKLYEKAEFDADGYRSLISTRKNFNNRQLYALAELWRWRDATAREEDESTTYVLPSHMMIHIAEALPREMQGILACCSPVPILVKQHLIQLHRIIYAARDRPLEKTVTLSTRTTGTQGAERGLFEAMVDEANRMTKIKSVLRSSLDFTHCAFNEEIGAMIKMHEEDKVGIDEKPVTDTFLSVIGVFKVEEEGMEEKPKKKEKKKKQPVAEKNDEDSITARLAAINTALEEWATPYERYSIALQESEKKREEARIAEELKRKERGNVDKEGRPLFSHHDPVVCRKPVFKDEAVETIDINKRKEGDEDGLLTADGKGLKRSAEGKWDESQILTKKKLKLMEKKRKAAADWSVEGPSQKKKEKTDDGKKKAVKKEEPQEEEEDGEVDDDEEEVEKKPFNYAEYDPKALFELSQDEANAQTYSPHNGSGRYVQNARGRGAKRGKHGGHTRAVGMSMSFGGRGGRGGGDRGGRGGQRVILPPQFRTVTTSLVIIHSIRMTSGQLRPIKSDMGFIARADGSCSVSAGKSVAWASVNGPGDSHPTRRHGDKLYVESSYRTAHGDAEDTPFNSLLRTALKHTVHEKFFPRAAIQVTVHEMQLDGSMCALALTAAGIACLDAALPMRAPFCGVQKNDEYGRFKVVRVAGELVADPDARMEEKADAQFDFAISTERQKGDEVMDA</sequence>
<keyword evidence="13" id="KW-0271">Exosome</keyword>
<dbReference type="SMART" id="SM00341">
    <property type="entry name" value="HRDC"/>
    <property type="match status" value="1"/>
</dbReference>